<keyword evidence="2" id="KW-1185">Reference proteome</keyword>
<accession>A0ABU7X175</accession>
<dbReference type="Proteomes" id="UP001348265">
    <property type="component" value="Unassembled WGS sequence"/>
</dbReference>
<evidence type="ECO:0000313" key="1">
    <source>
        <dbReference type="EMBL" id="MEF3117510.1"/>
    </source>
</evidence>
<gene>
    <name evidence="1" type="ORF">RB636_30480</name>
</gene>
<comment type="caution">
    <text evidence="1">The sequence shown here is derived from an EMBL/GenBank/DDBJ whole genome shotgun (WGS) entry which is preliminary data.</text>
</comment>
<protein>
    <submittedName>
        <fullName evidence="1">Uncharacterized protein</fullName>
    </submittedName>
</protein>
<dbReference type="RefSeq" id="WP_331788884.1">
    <property type="nucleotide sequence ID" value="NZ_JAVFKM010000019.1"/>
</dbReference>
<sequence length="127" mass="14546">MLPLAEEIKAQGQEKFEQVSIAQLAGRLDPSLRKPLANYLSEAHSLLATGNIQDPMAPQRGLVVPFGYCTDGEWTWPSYWGYFVREYGVQLPANFIEHARERKFTPSSLSDEELFRAEEEFEEQFFG</sequence>
<evidence type="ECO:0000313" key="2">
    <source>
        <dbReference type="Proteomes" id="UP001348265"/>
    </source>
</evidence>
<organism evidence="1 2">
    <name type="scientific">Streptomyces chrestomyceticus</name>
    <dbReference type="NCBI Taxonomy" id="68185"/>
    <lineage>
        <taxon>Bacteria</taxon>
        <taxon>Bacillati</taxon>
        <taxon>Actinomycetota</taxon>
        <taxon>Actinomycetes</taxon>
        <taxon>Kitasatosporales</taxon>
        <taxon>Streptomycetaceae</taxon>
        <taxon>Streptomyces</taxon>
    </lineage>
</organism>
<reference evidence="1 2" key="1">
    <citation type="submission" date="2023-08" db="EMBL/GenBank/DDBJ databases">
        <authorList>
            <person name="Sharma P."/>
            <person name="Verma V."/>
            <person name="Mohan M.K."/>
            <person name="Dubey A.K."/>
        </authorList>
    </citation>
    <scope>NUCLEOTIDE SEQUENCE [LARGE SCALE GENOMIC DNA]</scope>
    <source>
        <strain evidence="1 2">ADP4</strain>
    </source>
</reference>
<name>A0ABU7X175_9ACTN</name>
<dbReference type="EMBL" id="JAVFKM010000019">
    <property type="protein sequence ID" value="MEF3117510.1"/>
    <property type="molecule type" value="Genomic_DNA"/>
</dbReference>
<proteinExistence type="predicted"/>